<dbReference type="RefSeq" id="WP_345656931.1">
    <property type="nucleotide sequence ID" value="NZ_BAABKB010000033.1"/>
</dbReference>
<name>A0ABP9JFP9_9ACTN</name>
<comment type="caution">
    <text evidence="15">The sequence shown here is derived from an EMBL/GenBank/DDBJ whole genome shotgun (WGS) entry which is preliminary data.</text>
</comment>
<evidence type="ECO:0000259" key="13">
    <source>
        <dbReference type="PROSITE" id="PS50893"/>
    </source>
</evidence>
<evidence type="ECO:0000256" key="11">
    <source>
        <dbReference type="RuleBase" id="RU363032"/>
    </source>
</evidence>
<dbReference type="NCBIfam" id="TIGR01727">
    <property type="entry name" value="oligo_HPY"/>
    <property type="match status" value="1"/>
</dbReference>
<dbReference type="SUPFAM" id="SSF52540">
    <property type="entry name" value="P-loop containing nucleoside triphosphate hydrolases"/>
    <property type="match status" value="1"/>
</dbReference>
<dbReference type="InterPro" id="IPR017871">
    <property type="entry name" value="ABC_transporter-like_CS"/>
</dbReference>
<dbReference type="Pfam" id="PF08352">
    <property type="entry name" value="oligo_HPY"/>
    <property type="match status" value="1"/>
</dbReference>
<organism evidence="15 16">
    <name type="scientific">Streptomyces siamensis</name>
    <dbReference type="NCBI Taxonomy" id="1274986"/>
    <lineage>
        <taxon>Bacteria</taxon>
        <taxon>Bacillati</taxon>
        <taxon>Actinomycetota</taxon>
        <taxon>Actinomycetes</taxon>
        <taxon>Kitasatosporales</taxon>
        <taxon>Streptomycetaceae</taxon>
        <taxon>Streptomyces</taxon>
    </lineage>
</organism>
<keyword evidence="9 11" id="KW-1133">Transmembrane helix</keyword>
<feature type="transmembrane region" description="Helical" evidence="11">
    <location>
        <begin position="240"/>
        <end position="264"/>
    </location>
</feature>
<feature type="region of interest" description="Disordered" evidence="12">
    <location>
        <begin position="632"/>
        <end position="655"/>
    </location>
</feature>
<evidence type="ECO:0000256" key="8">
    <source>
        <dbReference type="ARBA" id="ARBA00022840"/>
    </source>
</evidence>
<dbReference type="SMART" id="SM00382">
    <property type="entry name" value="AAA"/>
    <property type="match status" value="1"/>
</dbReference>
<dbReference type="EMBL" id="BAABKB010000033">
    <property type="protein sequence ID" value="GAA5030639.1"/>
    <property type="molecule type" value="Genomic_DNA"/>
</dbReference>
<dbReference type="PANTHER" id="PTHR43297:SF2">
    <property type="entry name" value="DIPEPTIDE TRANSPORT ATP-BINDING PROTEIN DPPD"/>
    <property type="match status" value="1"/>
</dbReference>
<reference evidence="16" key="1">
    <citation type="journal article" date="2019" name="Int. J. Syst. Evol. Microbiol.">
        <title>The Global Catalogue of Microorganisms (GCM) 10K type strain sequencing project: providing services to taxonomists for standard genome sequencing and annotation.</title>
        <authorList>
            <consortium name="The Broad Institute Genomics Platform"/>
            <consortium name="The Broad Institute Genome Sequencing Center for Infectious Disease"/>
            <person name="Wu L."/>
            <person name="Ma J."/>
        </authorList>
    </citation>
    <scope>NUCLEOTIDE SEQUENCE [LARGE SCALE GENOMIC DNA]</scope>
    <source>
        <strain evidence="16">JCM 18409</strain>
    </source>
</reference>
<evidence type="ECO:0000256" key="5">
    <source>
        <dbReference type="ARBA" id="ARBA00022475"/>
    </source>
</evidence>
<keyword evidence="7" id="KW-0547">Nucleotide-binding</keyword>
<feature type="compositionally biased region" description="Basic residues" evidence="12">
    <location>
        <begin position="286"/>
        <end position="295"/>
    </location>
</feature>
<evidence type="ECO:0000256" key="10">
    <source>
        <dbReference type="ARBA" id="ARBA00023136"/>
    </source>
</evidence>
<feature type="transmembrane region" description="Helical" evidence="11">
    <location>
        <begin position="12"/>
        <end position="37"/>
    </location>
</feature>
<dbReference type="CDD" id="cd06261">
    <property type="entry name" value="TM_PBP2"/>
    <property type="match status" value="1"/>
</dbReference>
<evidence type="ECO:0000256" key="6">
    <source>
        <dbReference type="ARBA" id="ARBA00022692"/>
    </source>
</evidence>
<dbReference type="Gene3D" id="1.10.3720.10">
    <property type="entry name" value="MetI-like"/>
    <property type="match status" value="1"/>
</dbReference>
<feature type="compositionally biased region" description="Low complexity" evidence="12">
    <location>
        <begin position="296"/>
        <end position="307"/>
    </location>
</feature>
<evidence type="ECO:0000256" key="1">
    <source>
        <dbReference type="ARBA" id="ARBA00004141"/>
    </source>
</evidence>
<dbReference type="CDD" id="cd03257">
    <property type="entry name" value="ABC_NikE_OppD_transporters"/>
    <property type="match status" value="1"/>
</dbReference>
<comment type="similarity">
    <text evidence="3">Belongs to the ABC transporter superfamily.</text>
</comment>
<feature type="domain" description="ABC transmembrane type-1" evidence="14">
    <location>
        <begin position="76"/>
        <end position="265"/>
    </location>
</feature>
<dbReference type="PROSITE" id="PS00211">
    <property type="entry name" value="ABC_TRANSPORTER_1"/>
    <property type="match status" value="1"/>
</dbReference>
<dbReference type="Pfam" id="PF00005">
    <property type="entry name" value="ABC_tran"/>
    <property type="match status" value="1"/>
</dbReference>
<dbReference type="InterPro" id="IPR000515">
    <property type="entry name" value="MetI-like"/>
</dbReference>
<keyword evidence="5" id="KW-1003">Cell membrane</keyword>
<comment type="similarity">
    <text evidence="11">Belongs to the binding-protein-dependent transport system permease family.</text>
</comment>
<protein>
    <submittedName>
        <fullName evidence="15">Dipeptide/oligopeptide/nickel ABC transporter permease/ATP-binding protein</fullName>
    </submittedName>
</protein>
<gene>
    <name evidence="15" type="ORF">GCM10023335_71290</name>
</gene>
<dbReference type="PANTHER" id="PTHR43297">
    <property type="entry name" value="OLIGOPEPTIDE TRANSPORT ATP-BINDING PROTEIN APPD"/>
    <property type="match status" value="1"/>
</dbReference>
<evidence type="ECO:0000256" key="3">
    <source>
        <dbReference type="ARBA" id="ARBA00005417"/>
    </source>
</evidence>
<comment type="subcellular location">
    <subcellularLocation>
        <location evidence="11">Cell membrane</location>
        <topology evidence="11">Multi-pass membrane protein</topology>
    </subcellularLocation>
    <subcellularLocation>
        <location evidence="2">Cell membrane</location>
        <topology evidence="2">Peripheral membrane protein</topology>
    </subcellularLocation>
    <subcellularLocation>
        <location evidence="1">Membrane</location>
        <topology evidence="1">Multi-pass membrane protein</topology>
    </subcellularLocation>
</comment>
<dbReference type="SUPFAM" id="SSF161098">
    <property type="entry name" value="MetI-like"/>
    <property type="match status" value="1"/>
</dbReference>
<dbReference type="InterPro" id="IPR003439">
    <property type="entry name" value="ABC_transporter-like_ATP-bd"/>
</dbReference>
<keyword evidence="16" id="KW-1185">Reference proteome</keyword>
<dbReference type="InterPro" id="IPR013563">
    <property type="entry name" value="Oligopep_ABC_C"/>
</dbReference>
<keyword evidence="10 11" id="KW-0472">Membrane</keyword>
<evidence type="ECO:0000259" key="14">
    <source>
        <dbReference type="PROSITE" id="PS50928"/>
    </source>
</evidence>
<dbReference type="Gene3D" id="3.40.50.300">
    <property type="entry name" value="P-loop containing nucleotide triphosphate hydrolases"/>
    <property type="match status" value="1"/>
</dbReference>
<keyword evidence="4 11" id="KW-0813">Transport</keyword>
<dbReference type="PROSITE" id="PS50893">
    <property type="entry name" value="ABC_TRANSPORTER_2"/>
    <property type="match status" value="1"/>
</dbReference>
<dbReference type="Proteomes" id="UP001501759">
    <property type="component" value="Unassembled WGS sequence"/>
</dbReference>
<evidence type="ECO:0000256" key="9">
    <source>
        <dbReference type="ARBA" id="ARBA00022989"/>
    </source>
</evidence>
<accession>A0ABP9JFP9</accession>
<dbReference type="InterPro" id="IPR003593">
    <property type="entry name" value="AAA+_ATPase"/>
</dbReference>
<feature type="transmembrane region" description="Helical" evidence="11">
    <location>
        <begin position="125"/>
        <end position="151"/>
    </location>
</feature>
<evidence type="ECO:0000256" key="7">
    <source>
        <dbReference type="ARBA" id="ARBA00022741"/>
    </source>
</evidence>
<proteinExistence type="inferred from homology"/>
<dbReference type="Pfam" id="PF00528">
    <property type="entry name" value="BPD_transp_1"/>
    <property type="match status" value="1"/>
</dbReference>
<keyword evidence="6 11" id="KW-0812">Transmembrane</keyword>
<dbReference type="InterPro" id="IPR035906">
    <property type="entry name" value="MetI-like_sf"/>
</dbReference>
<dbReference type="PROSITE" id="PS50928">
    <property type="entry name" value="ABC_TM1"/>
    <property type="match status" value="1"/>
</dbReference>
<dbReference type="InterPro" id="IPR050388">
    <property type="entry name" value="ABC_Ni/Peptide_Import"/>
</dbReference>
<feature type="transmembrane region" description="Helical" evidence="11">
    <location>
        <begin position="78"/>
        <end position="104"/>
    </location>
</feature>
<dbReference type="InterPro" id="IPR027417">
    <property type="entry name" value="P-loop_NTPase"/>
</dbReference>
<feature type="region of interest" description="Disordered" evidence="12">
    <location>
        <begin position="282"/>
        <end position="309"/>
    </location>
</feature>
<keyword evidence="8" id="KW-0067">ATP-binding</keyword>
<evidence type="ECO:0000313" key="16">
    <source>
        <dbReference type="Proteomes" id="UP001501759"/>
    </source>
</evidence>
<feature type="transmembrane region" description="Helical" evidence="11">
    <location>
        <begin position="197"/>
        <end position="220"/>
    </location>
</feature>
<feature type="domain" description="ABC transporter" evidence="13">
    <location>
        <begin position="322"/>
        <end position="572"/>
    </location>
</feature>
<dbReference type="PROSITE" id="PS51257">
    <property type="entry name" value="PROKAR_LIPOPROTEIN"/>
    <property type="match status" value="1"/>
</dbReference>
<sequence>MTKQGGRYASRIGPTGIMGALGLLLLLFLAACGPVIWGADASHLDVAAAQQGPSARHLLGTDSLGRDMFARVMAGARLSLILAVLATALGSAAGVLLGAFPTVLGRRGRRAWESAMNTAIAFPALLLALCVATVAGVGAKGAVLALALATAPNYARLTYTLASSVSGSDYVSAARMLGVSRARLMLRHVLPNIAEPLIVTTTLQVGGMLIALSGLSFLGLGVQPPSYDWGRLLSENVNRIYTAPAAALGPGVAIVVAGLVFNALGETAAALVRDDAASSARDARPRRFAGARRRTTAGGLPRAGTTAQQTAVPAAGPDAYALRVHDLRVLFPGPAGPVHTVRGVTLDVRHGETVGIVGESGSGKTLTAMAIAGLVPEPGQVTADRLEIAGRDPGTLRAPERRRLLGSTTAVVFQDPLSSFNPALKMGRQLTEASEAHLGLPHAEAIRLAQDRLKQVRVPSPAIRMAQYPHELSGGMRQRAMIAMGLMGKPELIIADEPTTALDVTVQEQIVRLLGRINEDTGAAVLMISHDISVVTSLCRRVVVMYAGRIVEDVAVGSLLDGPAHPYTEALLAAVPHMGNDRDQPLATIPGRPPQSLELPPGCAFAPRCRFVSDKCRGEQPPLEFRDGRRVACWHPRPPSPADRTDTTTTKAGPA</sequence>
<evidence type="ECO:0000256" key="12">
    <source>
        <dbReference type="SAM" id="MobiDB-lite"/>
    </source>
</evidence>
<evidence type="ECO:0000256" key="2">
    <source>
        <dbReference type="ARBA" id="ARBA00004202"/>
    </source>
</evidence>
<evidence type="ECO:0000256" key="4">
    <source>
        <dbReference type="ARBA" id="ARBA00022448"/>
    </source>
</evidence>
<evidence type="ECO:0000313" key="15">
    <source>
        <dbReference type="EMBL" id="GAA5030639.1"/>
    </source>
</evidence>